<dbReference type="PANTHER" id="PTHR10093">
    <property type="entry name" value="IRON-SULFUR CLUSTER ASSEMBLY ENZYME NIFU HOMOLOG"/>
    <property type="match status" value="1"/>
</dbReference>
<dbReference type="Proteomes" id="UP000294726">
    <property type="component" value="Chromosome"/>
</dbReference>
<proteinExistence type="predicted"/>
<evidence type="ECO:0000313" key="6">
    <source>
        <dbReference type="Proteomes" id="UP000294726"/>
    </source>
</evidence>
<reference evidence="3 5" key="1">
    <citation type="journal article" date="2016" name="BMC Genomics">
        <title>Consensus pan-genome assembly of the specialised wine bacterium Oenococcus oeni.</title>
        <authorList>
            <person name="Sternes P.R."/>
            <person name="Borneman A.R."/>
        </authorList>
    </citation>
    <scope>NUCLEOTIDE SEQUENCE [LARGE SCALE GENOMIC DNA]</scope>
    <source>
        <strain evidence="3 5">AWRIB661</strain>
    </source>
</reference>
<dbReference type="AlphaFoldDB" id="A0A3S7H1Z1"/>
<evidence type="ECO:0000313" key="5">
    <source>
        <dbReference type="Proteomes" id="UP000181728"/>
    </source>
</evidence>
<dbReference type="GO" id="GO:0051536">
    <property type="term" value="F:iron-sulfur cluster binding"/>
    <property type="evidence" value="ECO:0007669"/>
    <property type="project" value="InterPro"/>
</dbReference>
<reference evidence="2" key="3">
    <citation type="submission" date="2019-10" db="EMBL/GenBank/DDBJ databases">
        <title>Malate fermentation in French cider.</title>
        <authorList>
            <person name="Cousin F.J."/>
            <person name="Medina Fernandez S."/>
            <person name="Misery B."/>
            <person name="Laplace J.-M."/>
            <person name="Cretenet M."/>
        </authorList>
    </citation>
    <scope>NUCLEOTIDE SEQUENCE</scope>
    <source>
        <strain evidence="2">UCMA15129</strain>
    </source>
</reference>
<dbReference type="Proteomes" id="UP000181728">
    <property type="component" value="Unassembled WGS sequence"/>
</dbReference>
<evidence type="ECO:0000259" key="1">
    <source>
        <dbReference type="Pfam" id="PF01592"/>
    </source>
</evidence>
<dbReference type="Pfam" id="PF01592">
    <property type="entry name" value="NifU_N"/>
    <property type="match status" value="1"/>
</dbReference>
<dbReference type="RefSeq" id="WP_032818163.1">
    <property type="nucleotide sequence ID" value="NZ_CP014324.1"/>
</dbReference>
<dbReference type="GO" id="GO:0005506">
    <property type="term" value="F:iron ion binding"/>
    <property type="evidence" value="ECO:0007669"/>
    <property type="project" value="InterPro"/>
</dbReference>
<name>A0A3S7H1Z1_OENOE</name>
<dbReference type="EMBL" id="WERV01000002">
    <property type="protein sequence ID" value="MDV7714650.1"/>
    <property type="molecule type" value="Genomic_DNA"/>
</dbReference>
<evidence type="ECO:0000313" key="3">
    <source>
        <dbReference type="EMBL" id="OIM21210.1"/>
    </source>
</evidence>
<accession>A0A3S7H1Z1</accession>
<reference evidence="4 6" key="2">
    <citation type="submission" date="2018-08" db="EMBL/GenBank/DDBJ databases">
        <authorList>
            <person name="Lorentzen P. G. S. M."/>
        </authorList>
    </citation>
    <scope>NUCLEOTIDE SEQUENCE [LARGE SCALE GENOMIC DNA]</scope>
    <source>
        <strain evidence="4 6">CRBO_1381</strain>
    </source>
</reference>
<dbReference type="InterPro" id="IPR002871">
    <property type="entry name" value="NIF_FeS_clus_asmbl_NifU_N"/>
</dbReference>
<organism evidence="2 7">
    <name type="scientific">Oenococcus oeni</name>
    <name type="common">Leuconostoc oenos</name>
    <dbReference type="NCBI Taxonomy" id="1247"/>
    <lineage>
        <taxon>Bacteria</taxon>
        <taxon>Bacillati</taxon>
        <taxon>Bacillota</taxon>
        <taxon>Bacilli</taxon>
        <taxon>Lactobacillales</taxon>
        <taxon>Lactobacillaceae</taxon>
        <taxon>Oenococcus</taxon>
    </lineage>
</organism>
<dbReference type="Gene3D" id="3.90.1010.10">
    <property type="match status" value="1"/>
</dbReference>
<dbReference type="GO" id="GO:0016226">
    <property type="term" value="P:iron-sulfur cluster assembly"/>
    <property type="evidence" value="ECO:0007669"/>
    <property type="project" value="InterPro"/>
</dbReference>
<sequence length="146" mass="16104">MGLEGLNQLYRQVILDAAVDQRYRGQLLNPTAVQLAHNPNCGDVLELQIKVSDRHITAIAFQGQGCTISQASASILADLALHQSLESMQTRISQFQKMITGKESVEIDQLGDASVFSKISQFPTRVKCAGLAWDALEQMLKNNQFD</sequence>
<dbReference type="EMBL" id="MLOK01000039">
    <property type="protein sequence ID" value="OIM21210.1"/>
    <property type="molecule type" value="Genomic_DNA"/>
</dbReference>
<dbReference type="EMBL" id="LR031358">
    <property type="protein sequence ID" value="VDB98335.1"/>
    <property type="molecule type" value="Genomic_DNA"/>
</dbReference>
<dbReference type="Proteomes" id="UP001281024">
    <property type="component" value="Unassembled WGS sequence"/>
</dbReference>
<gene>
    <name evidence="3" type="ORF">ATX59_05385</name>
    <name evidence="2" type="ORF">GA838_02480</name>
    <name evidence="4" type="ORF">OENI_1100</name>
</gene>
<evidence type="ECO:0000313" key="2">
    <source>
        <dbReference type="EMBL" id="MDV7714650.1"/>
    </source>
</evidence>
<evidence type="ECO:0000313" key="7">
    <source>
        <dbReference type="Proteomes" id="UP001281024"/>
    </source>
</evidence>
<protein>
    <submittedName>
        <fullName evidence="2">SUF system NifU family Fe-S cluster assembly protein</fullName>
    </submittedName>
</protein>
<dbReference type="SUPFAM" id="SSF82649">
    <property type="entry name" value="SufE/NifU"/>
    <property type="match status" value="1"/>
</dbReference>
<feature type="domain" description="NIF system FeS cluster assembly NifU N-terminal" evidence="1">
    <location>
        <begin position="10"/>
        <end position="128"/>
    </location>
</feature>
<dbReference type="CDD" id="cd06664">
    <property type="entry name" value="IscU_like"/>
    <property type="match status" value="1"/>
</dbReference>
<dbReference type="NCBIfam" id="TIGR01994">
    <property type="entry name" value="SUF_scaf_2"/>
    <property type="match status" value="1"/>
</dbReference>
<evidence type="ECO:0000313" key="4">
    <source>
        <dbReference type="EMBL" id="VDB98335.1"/>
    </source>
</evidence>